<feature type="domain" description="GGDEF" evidence="2">
    <location>
        <begin position="493"/>
        <end position="627"/>
    </location>
</feature>
<dbReference type="Pfam" id="PF01590">
    <property type="entry name" value="GAF"/>
    <property type="match status" value="1"/>
</dbReference>
<evidence type="ECO:0000259" key="3">
    <source>
        <dbReference type="PROSITE" id="PS51831"/>
    </source>
</evidence>
<feature type="transmembrane region" description="Helical" evidence="1">
    <location>
        <begin position="91"/>
        <end position="113"/>
    </location>
</feature>
<dbReference type="PROSITE" id="PS50887">
    <property type="entry name" value="GGDEF"/>
    <property type="match status" value="1"/>
</dbReference>
<dbReference type="PANTHER" id="PTHR43155">
    <property type="entry name" value="CYCLIC DI-GMP PHOSPHODIESTERASE PA4108-RELATED"/>
    <property type="match status" value="1"/>
</dbReference>
<dbReference type="EMBL" id="CYZE01000003">
    <property type="protein sequence ID" value="CUN93102.1"/>
    <property type="molecule type" value="Genomic_DNA"/>
</dbReference>
<dbReference type="InterPro" id="IPR000160">
    <property type="entry name" value="GGDEF_dom"/>
</dbReference>
<dbReference type="InterPro" id="IPR029016">
    <property type="entry name" value="GAF-like_dom_sf"/>
</dbReference>
<dbReference type="NCBIfam" id="TIGR00254">
    <property type="entry name" value="GGDEF"/>
    <property type="match status" value="1"/>
</dbReference>
<dbReference type="RefSeq" id="WP_055653796.1">
    <property type="nucleotide sequence ID" value="NZ_CABIXC010000003.1"/>
</dbReference>
<dbReference type="NCBIfam" id="TIGR00277">
    <property type="entry name" value="HDIG"/>
    <property type="match status" value="1"/>
</dbReference>
<dbReference type="PANTHER" id="PTHR43155:SF2">
    <property type="entry name" value="CYCLIC DI-GMP PHOSPHODIESTERASE PA4108"/>
    <property type="match status" value="1"/>
</dbReference>
<dbReference type="SMART" id="SM00471">
    <property type="entry name" value="HDc"/>
    <property type="match status" value="1"/>
</dbReference>
<feature type="transmembrane region" description="Helical" evidence="1">
    <location>
        <begin position="257"/>
        <end position="282"/>
    </location>
</feature>
<dbReference type="InterPro" id="IPR043128">
    <property type="entry name" value="Rev_trsase/Diguanyl_cyclase"/>
</dbReference>
<sequence>MYNYSFISVTALFCYMILFVAFMAAQKTKIIHSFLVVLAAFLLWTGGSLAMRMELWPGVEFWFHFSIVGLIILPFTFFNFIYALVDSDDTILWWSWLILAVINNAANIKWGFYIPCPEVIRLANGSAGFVYHIGWPIIILFITMSFPIIHMFYLVHKSYRKNTVERNQLKPIFAGIVILFIGHAGTLVPVFRGFPTDVLSGIINAGFMFYALYKKHLFRLTLLVSRGVVYGISTLLVALLFANYINPLQEFIQRNMPVFAGSSLLIVAVCFALVTFLLSSVVKTFIDILFTKGELVQTENLKKFSTAVSKSLEVADIVEEISTVIQETLAVETIYICLADQAGENYETAHRSRPISGVNITIRRDNPMVEWMRQNRRCIQISEFRRTVLFKSMWEEEKQLIRELGIQCMLPLQDEESLAGIVLLASKKKGKSYGYDDLNFLESVSSIASIAVRNSRLYEKACMEARTDELTGLLNRKYFYELLNQQYEKKPNKELALIIINIDDFKLYNQLYGMKEGDAALQNAAKIISATVGERGYVARYSGKEFAAALPEFDVLAARNIAESIRMQILNMNKRATDYALKVLTVSCGICTIPYSASNIKQLVENADMAVFSVKRKGKNGVMVYDIGSHIEGNAKGGEPLVREEVYTSYQSTIYALTAAIDAKDHYTFSHSRHVAEYAGILAEEYGMSEDFIELVREAGLLHDIGKIGIPEHILNKPGRLEPEEYETMKGHVEAAIGIIRNLPSLDYVIPAVIGHHERYDGKGYPRGIAGEDIPLSARILCIADSFDAMVSKRSYKDRCSLEFAMEEILKQAGRQFDPQLAPLFVEAVRKGKIKPEEE</sequence>
<proteinExistence type="predicted"/>
<evidence type="ECO:0000259" key="2">
    <source>
        <dbReference type="PROSITE" id="PS50887"/>
    </source>
</evidence>
<keyword evidence="1" id="KW-1133">Transmembrane helix</keyword>
<dbReference type="Pfam" id="PF13487">
    <property type="entry name" value="HD_5"/>
    <property type="match status" value="1"/>
</dbReference>
<dbReference type="SUPFAM" id="SSF55073">
    <property type="entry name" value="Nucleotide cyclase"/>
    <property type="match status" value="1"/>
</dbReference>
<name>A0A174AWV8_9FIRM</name>
<reference evidence="5 6" key="1">
    <citation type="submission" date="2015-09" db="EMBL/GenBank/DDBJ databases">
        <authorList>
            <consortium name="Pathogen Informatics"/>
        </authorList>
    </citation>
    <scope>NUCLEOTIDE SEQUENCE [LARGE SCALE GENOMIC DNA]</scope>
    <source>
        <strain evidence="5 6">2789STDY5608850</strain>
    </source>
</reference>
<feature type="transmembrane region" description="Helical" evidence="1">
    <location>
        <begin position="220"/>
        <end position="245"/>
    </location>
</feature>
<protein>
    <submittedName>
        <fullName evidence="5">Metal dependent phosphohydrolase</fullName>
        <ecNumber evidence="5">3.1.4.52</ecNumber>
    </submittedName>
</protein>
<dbReference type="InterPro" id="IPR037522">
    <property type="entry name" value="HD_GYP_dom"/>
</dbReference>
<evidence type="ECO:0000256" key="1">
    <source>
        <dbReference type="SAM" id="Phobius"/>
    </source>
</evidence>
<dbReference type="GO" id="GO:0071111">
    <property type="term" value="F:cyclic-guanylate-specific phosphodiesterase activity"/>
    <property type="evidence" value="ECO:0007669"/>
    <property type="project" value="UniProtKB-EC"/>
</dbReference>
<dbReference type="SMART" id="SM00267">
    <property type="entry name" value="GGDEF"/>
    <property type="match status" value="1"/>
</dbReference>
<dbReference type="PROSITE" id="PS51832">
    <property type="entry name" value="HD_GYP"/>
    <property type="match status" value="1"/>
</dbReference>
<gene>
    <name evidence="5" type="primary">rpfG_2</name>
    <name evidence="5" type="ORF">ERS852407_01408</name>
</gene>
<keyword evidence="1" id="KW-0472">Membrane</keyword>
<dbReference type="Pfam" id="PF00990">
    <property type="entry name" value="GGDEF"/>
    <property type="match status" value="1"/>
</dbReference>
<dbReference type="EC" id="3.1.4.52" evidence="5"/>
<evidence type="ECO:0000259" key="4">
    <source>
        <dbReference type="PROSITE" id="PS51832"/>
    </source>
</evidence>
<dbReference type="Proteomes" id="UP000095651">
    <property type="component" value="Unassembled WGS sequence"/>
</dbReference>
<accession>A0A174AWV8</accession>
<dbReference type="CDD" id="cd01949">
    <property type="entry name" value="GGDEF"/>
    <property type="match status" value="1"/>
</dbReference>
<feature type="transmembrane region" description="Helical" evidence="1">
    <location>
        <begin position="31"/>
        <end position="50"/>
    </location>
</feature>
<feature type="transmembrane region" description="Helical" evidence="1">
    <location>
        <begin position="6"/>
        <end position="24"/>
    </location>
</feature>
<feature type="transmembrane region" description="Helical" evidence="1">
    <location>
        <begin position="167"/>
        <end position="188"/>
    </location>
</feature>
<keyword evidence="1" id="KW-0812">Transmembrane</keyword>
<dbReference type="Gene3D" id="3.30.70.270">
    <property type="match status" value="1"/>
</dbReference>
<dbReference type="CDD" id="cd00077">
    <property type="entry name" value="HDc"/>
    <property type="match status" value="1"/>
</dbReference>
<evidence type="ECO:0000313" key="5">
    <source>
        <dbReference type="EMBL" id="CUN93102.1"/>
    </source>
</evidence>
<feature type="domain" description="HD" evidence="3">
    <location>
        <begin position="668"/>
        <end position="790"/>
    </location>
</feature>
<evidence type="ECO:0000313" key="6">
    <source>
        <dbReference type="Proteomes" id="UP000095651"/>
    </source>
</evidence>
<dbReference type="InterPro" id="IPR029787">
    <property type="entry name" value="Nucleotide_cyclase"/>
</dbReference>
<dbReference type="Gene3D" id="1.10.3210.10">
    <property type="entry name" value="Hypothetical protein af1432"/>
    <property type="match status" value="1"/>
</dbReference>
<dbReference type="SUPFAM" id="SSF55781">
    <property type="entry name" value="GAF domain-like"/>
    <property type="match status" value="1"/>
</dbReference>
<dbReference type="InterPro" id="IPR006674">
    <property type="entry name" value="HD_domain"/>
</dbReference>
<dbReference type="InterPro" id="IPR006675">
    <property type="entry name" value="HDIG_dom"/>
</dbReference>
<dbReference type="Gene3D" id="3.30.450.40">
    <property type="match status" value="1"/>
</dbReference>
<feature type="domain" description="HD-GYP" evidence="4">
    <location>
        <begin position="646"/>
        <end position="839"/>
    </location>
</feature>
<organism evidence="5 6">
    <name type="scientific">Hungatella hathewayi</name>
    <dbReference type="NCBI Taxonomy" id="154046"/>
    <lineage>
        <taxon>Bacteria</taxon>
        <taxon>Bacillati</taxon>
        <taxon>Bacillota</taxon>
        <taxon>Clostridia</taxon>
        <taxon>Lachnospirales</taxon>
        <taxon>Lachnospiraceae</taxon>
        <taxon>Hungatella</taxon>
    </lineage>
</organism>
<feature type="transmembrane region" description="Helical" evidence="1">
    <location>
        <begin position="133"/>
        <end position="155"/>
    </location>
</feature>
<dbReference type="PROSITE" id="PS51831">
    <property type="entry name" value="HD"/>
    <property type="match status" value="1"/>
</dbReference>
<dbReference type="SUPFAM" id="SSF109604">
    <property type="entry name" value="HD-domain/PDEase-like"/>
    <property type="match status" value="1"/>
</dbReference>
<keyword evidence="5" id="KW-0378">Hydrolase</keyword>
<feature type="transmembrane region" description="Helical" evidence="1">
    <location>
        <begin position="62"/>
        <end position="84"/>
    </location>
</feature>
<dbReference type="InterPro" id="IPR003018">
    <property type="entry name" value="GAF"/>
</dbReference>
<dbReference type="InterPro" id="IPR003607">
    <property type="entry name" value="HD/PDEase_dom"/>
</dbReference>
<dbReference type="AlphaFoldDB" id="A0A174AWV8"/>
<dbReference type="SMART" id="SM00065">
    <property type="entry name" value="GAF"/>
    <property type="match status" value="1"/>
</dbReference>